<dbReference type="SUPFAM" id="SSF50978">
    <property type="entry name" value="WD40 repeat-like"/>
    <property type="match status" value="1"/>
</dbReference>
<feature type="repeat" description="WD" evidence="3">
    <location>
        <begin position="217"/>
        <end position="247"/>
    </location>
</feature>
<reference evidence="4 5" key="1">
    <citation type="journal article" date="2016" name="Genome Announc.">
        <title>Genome Sequence of Madurella mycetomatis mm55, Isolated from a Human Mycetoma Case in Sudan.</title>
        <authorList>
            <person name="Smit S."/>
            <person name="Derks M.F."/>
            <person name="Bervoets S."/>
            <person name="Fahal A."/>
            <person name="van Leeuwen W."/>
            <person name="van Belkum A."/>
            <person name="van de Sande W.W."/>
        </authorList>
    </citation>
    <scope>NUCLEOTIDE SEQUENCE [LARGE SCALE GENOMIC DNA]</scope>
    <source>
        <strain evidence="5">mm55</strain>
    </source>
</reference>
<dbReference type="PROSITE" id="PS50294">
    <property type="entry name" value="WD_REPEATS_REGION"/>
    <property type="match status" value="2"/>
</dbReference>
<dbReference type="InterPro" id="IPR019775">
    <property type="entry name" value="WD40_repeat_CS"/>
</dbReference>
<dbReference type="PROSITE" id="PS00678">
    <property type="entry name" value="WD_REPEATS_1"/>
    <property type="match status" value="1"/>
</dbReference>
<dbReference type="InterPro" id="IPR036322">
    <property type="entry name" value="WD40_repeat_dom_sf"/>
</dbReference>
<organism evidence="4 5">
    <name type="scientific">Madurella mycetomatis</name>
    <dbReference type="NCBI Taxonomy" id="100816"/>
    <lineage>
        <taxon>Eukaryota</taxon>
        <taxon>Fungi</taxon>
        <taxon>Dikarya</taxon>
        <taxon>Ascomycota</taxon>
        <taxon>Pezizomycotina</taxon>
        <taxon>Sordariomycetes</taxon>
        <taxon>Sordariomycetidae</taxon>
        <taxon>Sordariales</taxon>
        <taxon>Sordariales incertae sedis</taxon>
        <taxon>Madurella</taxon>
    </lineage>
</organism>
<dbReference type="SMART" id="SM00320">
    <property type="entry name" value="WD40"/>
    <property type="match status" value="2"/>
</dbReference>
<evidence type="ECO:0000256" key="3">
    <source>
        <dbReference type="PROSITE-ProRule" id="PRU00221"/>
    </source>
</evidence>
<keyword evidence="5" id="KW-1185">Reference proteome</keyword>
<evidence type="ECO:0000256" key="2">
    <source>
        <dbReference type="ARBA" id="ARBA00022737"/>
    </source>
</evidence>
<dbReference type="PANTHER" id="PTHR19848">
    <property type="entry name" value="WD40 REPEAT PROTEIN"/>
    <property type="match status" value="1"/>
</dbReference>
<comment type="caution">
    <text evidence="4">The sequence shown here is derived from an EMBL/GenBank/DDBJ whole genome shotgun (WGS) entry which is preliminary data.</text>
</comment>
<dbReference type="EMBL" id="LCTW02000449">
    <property type="protein sequence ID" value="KXX73590.1"/>
    <property type="molecule type" value="Genomic_DNA"/>
</dbReference>
<dbReference type="PANTHER" id="PTHR19848:SF8">
    <property type="entry name" value="F-BOX AND WD REPEAT DOMAIN CONTAINING 7"/>
    <property type="match status" value="1"/>
</dbReference>
<evidence type="ECO:0000313" key="4">
    <source>
        <dbReference type="EMBL" id="KXX73590.1"/>
    </source>
</evidence>
<dbReference type="Proteomes" id="UP000078237">
    <property type="component" value="Unassembled WGS sequence"/>
</dbReference>
<feature type="repeat" description="WD" evidence="3">
    <location>
        <begin position="175"/>
        <end position="216"/>
    </location>
</feature>
<dbReference type="Gene3D" id="2.130.10.10">
    <property type="entry name" value="YVTN repeat-like/Quinoprotein amine dehydrogenase"/>
    <property type="match status" value="1"/>
</dbReference>
<evidence type="ECO:0000256" key="1">
    <source>
        <dbReference type="ARBA" id="ARBA00022574"/>
    </source>
</evidence>
<dbReference type="VEuPathDB" id="FungiDB:MMYC01_210376"/>
<accession>A0A175VRB6</accession>
<sequence length="247" mass="26766">MDQICSFDDLDADLYKSILAVISVVYRPITVDELATLVNIPPGASGNYKALAEIVGRCSSFLTLRERVISFVHQSAKDFLVQKASRETFPSGMQHVHYIIFSRSVQVMTDTLSRDIYSLGAPGSSIDDAKPPDPDPLAAARPARSITRNLFKSEEQRIATGPVVEDDWNACTQTLEGHSGPVCSVAFSPDSKLVASGSYDITIKIWDAATGIYTQTLDGHSGPVYSVAFSPDSKLVASGSYNRTIKI</sequence>
<protein>
    <submittedName>
        <fullName evidence="4">Vegetative incompatibility protein HET-E-1</fullName>
    </submittedName>
</protein>
<keyword evidence="1 3" id="KW-0853">WD repeat</keyword>
<proteinExistence type="predicted"/>
<name>A0A175VRB6_9PEZI</name>
<gene>
    <name evidence="4" type="ORF">MMYC01_210376</name>
</gene>
<dbReference type="InterPro" id="IPR001680">
    <property type="entry name" value="WD40_rpt"/>
</dbReference>
<dbReference type="AlphaFoldDB" id="A0A175VRB6"/>
<dbReference type="Pfam" id="PF00400">
    <property type="entry name" value="WD40"/>
    <property type="match status" value="2"/>
</dbReference>
<keyword evidence="2" id="KW-0677">Repeat</keyword>
<dbReference type="PROSITE" id="PS50082">
    <property type="entry name" value="WD_REPEATS_2"/>
    <property type="match status" value="2"/>
</dbReference>
<evidence type="ECO:0000313" key="5">
    <source>
        <dbReference type="Proteomes" id="UP000078237"/>
    </source>
</evidence>
<dbReference type="InterPro" id="IPR015943">
    <property type="entry name" value="WD40/YVTN_repeat-like_dom_sf"/>
</dbReference>
<dbReference type="STRING" id="100816.A0A175VRB6"/>
<dbReference type="OrthoDB" id="538223at2759"/>